<dbReference type="AlphaFoldDB" id="A0A6N2YM42"/>
<protein>
    <recommendedName>
        <fullName evidence="2">DUF1062 domain-containing protein</fullName>
    </recommendedName>
</protein>
<dbReference type="Pfam" id="PF06353">
    <property type="entry name" value="DUF1062"/>
    <property type="match status" value="1"/>
</dbReference>
<evidence type="ECO:0000313" key="1">
    <source>
        <dbReference type="EMBL" id="VYT67313.1"/>
    </source>
</evidence>
<organism evidence="1">
    <name type="scientific">Eubacterium limosum</name>
    <dbReference type="NCBI Taxonomy" id="1736"/>
    <lineage>
        <taxon>Bacteria</taxon>
        <taxon>Bacillati</taxon>
        <taxon>Bacillota</taxon>
        <taxon>Clostridia</taxon>
        <taxon>Eubacteriales</taxon>
        <taxon>Eubacteriaceae</taxon>
        <taxon>Eubacterium</taxon>
    </lineage>
</organism>
<dbReference type="InterPro" id="IPR009412">
    <property type="entry name" value="DUF1062"/>
</dbReference>
<proteinExistence type="predicted"/>
<dbReference type="EMBL" id="CACRTR010000003">
    <property type="protein sequence ID" value="VYT67313.1"/>
    <property type="molecule type" value="Genomic_DNA"/>
</dbReference>
<accession>A0A6N2YM42</accession>
<sequence>MKKIIWKIEPLGLPLVLRHCKKCGKTSEFSCSGQFRVNAQRKYLDIWLIYKCAKCDTTWNAAVYSRVSPQALNANLLEGFYSNEEGLARQYAMDFRFLKGNGADVLRPSCSVLGDIPASGEVSEVEIQSEYPFPVKVSTLVRDKLCLSQKDYLERVTEGKIRSSAGQDLRKCRLKNGMVLIFQ</sequence>
<name>A0A6N2YM42_EUBLI</name>
<evidence type="ECO:0008006" key="2">
    <source>
        <dbReference type="Google" id="ProtNLM"/>
    </source>
</evidence>
<gene>
    <name evidence="1" type="ORF">ELLFYP34_01640</name>
</gene>
<reference evidence="1" key="1">
    <citation type="submission" date="2019-11" db="EMBL/GenBank/DDBJ databases">
        <authorList>
            <person name="Feng L."/>
        </authorList>
    </citation>
    <scope>NUCLEOTIDE SEQUENCE</scope>
    <source>
        <strain evidence="1">ElimosumLFYP34</strain>
    </source>
</reference>